<evidence type="ECO:0000256" key="2">
    <source>
        <dbReference type="SAM" id="MobiDB-lite"/>
    </source>
</evidence>
<name>A0A8H3YHS8_9TREE</name>
<evidence type="ECO:0000313" key="4">
    <source>
        <dbReference type="Proteomes" id="UP000620104"/>
    </source>
</evidence>
<evidence type="ECO:0000256" key="1">
    <source>
        <dbReference type="SAM" id="Coils"/>
    </source>
</evidence>
<feature type="region of interest" description="Disordered" evidence="2">
    <location>
        <begin position="158"/>
        <end position="190"/>
    </location>
</feature>
<reference evidence="3" key="1">
    <citation type="submission" date="2020-07" db="EMBL/GenBank/DDBJ databases">
        <title>Draft Genome Sequence of a Deep-Sea Yeast, Naganishia (Cryptococcus) liquefaciens strain N6.</title>
        <authorList>
            <person name="Han Y.W."/>
            <person name="Kajitani R."/>
            <person name="Morimoto H."/>
            <person name="Parhat M."/>
            <person name="Tsubouchi H."/>
            <person name="Bakenova O."/>
            <person name="Ogata M."/>
            <person name="Argunhan B."/>
            <person name="Aoki R."/>
            <person name="Kajiwara S."/>
            <person name="Itoh T."/>
            <person name="Iwasaki H."/>
        </authorList>
    </citation>
    <scope>NUCLEOTIDE SEQUENCE</scope>
    <source>
        <strain evidence="3">N6</strain>
    </source>
</reference>
<keyword evidence="1" id="KW-0175">Coiled coil</keyword>
<sequence>MNRSKNQKMHHEVEDGYIDVTASQANIDMADSEEMSTTTQVSASTSSASNVSSHRIHTRETTAEYPSSSRIPPSHDATNIRRLQSEIEWLYERNAELQDEIENLKAKATTKERDIRQSARRLQTEVNMLQNALDEAERQNRSLEATIKNLRMQRLETREGAQSGRGPDTVQGFTHSRSGSTRGIPASTSATDSLVTNDSVASDSILDSRVTDLERDAVGAHQHFAKMATRRIRKKVSWQDEIGESKTLFSRPAPPPINVPSASLPAAGIMKASPQIPRLGSPPPGSSPPLQAYHLTSAPPSVSDWVRTPSIGKKSQRRASDTPSPGPARSLFEELRAAGQLQSSTSQVSSESGHLTLRPTSEGIASIVAGDSGDVSDDRPSDDQDTDIEAEERKNQKSTMIERCTAVVENHGSDFWQRLQFYCIVGIFLAGVLSRGREGVMELGKRR</sequence>
<accession>A0A8H3YHS8</accession>
<evidence type="ECO:0000313" key="3">
    <source>
        <dbReference type="EMBL" id="GHJ90340.1"/>
    </source>
</evidence>
<keyword evidence="4" id="KW-1185">Reference proteome</keyword>
<proteinExistence type="predicted"/>
<feature type="compositionally biased region" description="Low complexity" evidence="2">
    <location>
        <begin position="36"/>
        <end position="53"/>
    </location>
</feature>
<dbReference type="OrthoDB" id="2589930at2759"/>
<feature type="compositionally biased region" description="Low complexity" evidence="2">
    <location>
        <begin position="340"/>
        <end position="352"/>
    </location>
</feature>
<organism evidence="3 4">
    <name type="scientific">Naganishia liquefaciens</name>
    <dbReference type="NCBI Taxonomy" id="104408"/>
    <lineage>
        <taxon>Eukaryota</taxon>
        <taxon>Fungi</taxon>
        <taxon>Dikarya</taxon>
        <taxon>Basidiomycota</taxon>
        <taxon>Agaricomycotina</taxon>
        <taxon>Tremellomycetes</taxon>
        <taxon>Filobasidiales</taxon>
        <taxon>Filobasidiaceae</taxon>
        <taxon>Naganishia</taxon>
    </lineage>
</organism>
<feature type="coiled-coil region" evidence="1">
    <location>
        <begin position="80"/>
        <end position="153"/>
    </location>
</feature>
<dbReference type="EMBL" id="BLZA01000058">
    <property type="protein sequence ID" value="GHJ90340.1"/>
    <property type="molecule type" value="Genomic_DNA"/>
</dbReference>
<protein>
    <submittedName>
        <fullName evidence="3">Uncharacterized protein</fullName>
    </submittedName>
</protein>
<feature type="region of interest" description="Disordered" evidence="2">
    <location>
        <begin position="31"/>
        <end position="77"/>
    </location>
</feature>
<dbReference type="Gene3D" id="1.10.287.1490">
    <property type="match status" value="1"/>
</dbReference>
<dbReference type="Proteomes" id="UP000620104">
    <property type="component" value="Unassembled WGS sequence"/>
</dbReference>
<comment type="caution">
    <text evidence="3">The sequence shown here is derived from an EMBL/GenBank/DDBJ whole genome shotgun (WGS) entry which is preliminary data.</text>
</comment>
<feature type="compositionally biased region" description="Polar residues" evidence="2">
    <location>
        <begin position="171"/>
        <end position="190"/>
    </location>
</feature>
<dbReference type="AlphaFoldDB" id="A0A8H3YHS8"/>
<gene>
    <name evidence="3" type="ORF">NliqN6_6742</name>
</gene>
<feature type="region of interest" description="Disordered" evidence="2">
    <location>
        <begin position="273"/>
        <end position="397"/>
    </location>
</feature>